<keyword evidence="9" id="KW-0282">Flagellum</keyword>
<evidence type="ECO:0000259" key="8">
    <source>
        <dbReference type="Pfam" id="PF22692"/>
    </source>
</evidence>
<dbReference type="InterPro" id="IPR019776">
    <property type="entry name" value="Flagellar_basal_body_rod_CS"/>
</dbReference>
<dbReference type="SUPFAM" id="SSF117143">
    <property type="entry name" value="Flagellar hook protein flgE"/>
    <property type="match status" value="1"/>
</dbReference>
<evidence type="ECO:0000256" key="5">
    <source>
        <dbReference type="RuleBase" id="RU362116"/>
    </source>
</evidence>
<comment type="similarity">
    <text evidence="1 5">Belongs to the flagella basal body rod proteins family.</text>
</comment>
<dbReference type="GO" id="GO:0071978">
    <property type="term" value="P:bacterial-type flagellum-dependent swarming motility"/>
    <property type="evidence" value="ECO:0007669"/>
    <property type="project" value="TreeGrafter"/>
</dbReference>
<feature type="domain" description="Flagellar hook protein FlgE/F/G-like D1" evidence="8">
    <location>
        <begin position="89"/>
        <end position="153"/>
    </location>
</feature>
<dbReference type="InterPro" id="IPR012834">
    <property type="entry name" value="FlgG_G_neg"/>
</dbReference>
<dbReference type="NCBIfam" id="TIGR03506">
    <property type="entry name" value="FlgEFG_subfam"/>
    <property type="match status" value="2"/>
</dbReference>
<keyword evidence="5" id="KW-0975">Bacterial flagellum</keyword>
<feature type="domain" description="Flagellar basal-body/hook protein C-terminal" evidence="7">
    <location>
        <begin position="212"/>
        <end position="257"/>
    </location>
</feature>
<dbReference type="InterPro" id="IPR020013">
    <property type="entry name" value="Flagellar_FlgE/F/G"/>
</dbReference>
<keyword evidence="9" id="KW-0966">Cell projection</keyword>
<proteinExistence type="inferred from homology"/>
<dbReference type="GO" id="GO:0009426">
    <property type="term" value="C:bacterial-type flagellum basal body, distal rod"/>
    <property type="evidence" value="ECO:0007669"/>
    <property type="project" value="UniProtKB-UniRule"/>
</dbReference>
<evidence type="ECO:0000313" key="10">
    <source>
        <dbReference type="Proteomes" id="UP000703893"/>
    </source>
</evidence>
<sequence>MMHSIWTAATGMQAQQMRIDAIANNLANVNTTSYKKGTVEFQDLLYQQIQNPGIETAGVQIGLGVQPVAITKYHAQGNLQITNNALDMAIDGAGFFRVIANDAAGSSAYTRDGSFKVDADGNIVTSTGERLDPPIQIGEGVTDIKIRENGAIFARLPGATVQTQIGQSIVLFTFANPAGLQSIGNNLYRETIASGIPNQGQPGSPAGHGVIRQGALETSNVELVTEMVMMIATQKSYDTAAKAIQVSDRMMESTNQLVR</sequence>
<dbReference type="Pfam" id="PF22692">
    <property type="entry name" value="LlgE_F_G_D1"/>
    <property type="match status" value="1"/>
</dbReference>
<dbReference type="AlphaFoldDB" id="A0A937X482"/>
<dbReference type="EMBL" id="VGJX01000111">
    <property type="protein sequence ID" value="MBM3274060.1"/>
    <property type="molecule type" value="Genomic_DNA"/>
</dbReference>
<dbReference type="PANTHER" id="PTHR30435:SF19">
    <property type="entry name" value="FLAGELLAR BASAL-BODY ROD PROTEIN FLGG"/>
    <property type="match status" value="1"/>
</dbReference>
<evidence type="ECO:0000256" key="4">
    <source>
        <dbReference type="NCBIfam" id="TIGR02488"/>
    </source>
</evidence>
<comment type="subcellular location">
    <subcellularLocation>
        <location evidence="5">Bacterial flagellum basal body</location>
    </subcellularLocation>
</comment>
<evidence type="ECO:0000256" key="1">
    <source>
        <dbReference type="ARBA" id="ARBA00009677"/>
    </source>
</evidence>
<dbReference type="InterPro" id="IPR010930">
    <property type="entry name" value="Flg_bb/hook_C_dom"/>
</dbReference>
<dbReference type="PANTHER" id="PTHR30435">
    <property type="entry name" value="FLAGELLAR PROTEIN"/>
    <property type="match status" value="1"/>
</dbReference>
<dbReference type="InterPro" id="IPR001444">
    <property type="entry name" value="Flag_bb_rod_N"/>
</dbReference>
<protein>
    <recommendedName>
        <fullName evidence="2 4">Flagellar basal-body rod protein FlgG</fullName>
    </recommendedName>
</protein>
<dbReference type="NCBIfam" id="TIGR02488">
    <property type="entry name" value="flgG_G_neg"/>
    <property type="match status" value="1"/>
</dbReference>
<evidence type="ECO:0000256" key="3">
    <source>
        <dbReference type="ARBA" id="ARBA00025933"/>
    </source>
</evidence>
<comment type="subunit">
    <text evidence="3">The basal body constitutes a major portion of the flagellar organelle and consists of four rings (L,P,S, and M) mounted on a central rod. The rod consists of about 26 subunits of FlgG in the distal portion, and FlgB, FlgC and FlgF are thought to build up the proximal portion of the rod with about 6 subunits each.</text>
</comment>
<keyword evidence="9" id="KW-0969">Cilium</keyword>
<dbReference type="InterPro" id="IPR053967">
    <property type="entry name" value="LlgE_F_G-like_D1"/>
</dbReference>
<accession>A0A937X482</accession>
<evidence type="ECO:0000259" key="6">
    <source>
        <dbReference type="Pfam" id="PF00460"/>
    </source>
</evidence>
<feature type="domain" description="Flagellar basal body rod protein N-terminal" evidence="6">
    <location>
        <begin position="7"/>
        <end position="35"/>
    </location>
</feature>
<name>A0A937X482_9BACT</name>
<organism evidence="9 10">
    <name type="scientific">Candidatus Tanganyikabacteria bacterium</name>
    <dbReference type="NCBI Taxonomy" id="2961651"/>
    <lineage>
        <taxon>Bacteria</taxon>
        <taxon>Bacillati</taxon>
        <taxon>Candidatus Sericytochromatia</taxon>
        <taxon>Candidatus Tanganyikabacteria</taxon>
    </lineage>
</organism>
<evidence type="ECO:0000259" key="7">
    <source>
        <dbReference type="Pfam" id="PF06429"/>
    </source>
</evidence>
<gene>
    <name evidence="9" type="primary">flgG</name>
    <name evidence="9" type="ORF">FJZ00_02820</name>
</gene>
<evidence type="ECO:0000313" key="9">
    <source>
        <dbReference type="EMBL" id="MBM3274060.1"/>
    </source>
</evidence>
<comment type="caution">
    <text evidence="9">The sequence shown here is derived from an EMBL/GenBank/DDBJ whole genome shotgun (WGS) entry which is preliminary data.</text>
</comment>
<dbReference type="InterPro" id="IPR037925">
    <property type="entry name" value="FlgE/F/G-like"/>
</dbReference>
<reference evidence="9 10" key="1">
    <citation type="submission" date="2019-03" db="EMBL/GenBank/DDBJ databases">
        <title>Lake Tanganyika Metagenome-Assembled Genomes (MAGs).</title>
        <authorList>
            <person name="Tran P."/>
        </authorList>
    </citation>
    <scope>NUCLEOTIDE SEQUENCE [LARGE SCALE GENOMIC DNA]</scope>
    <source>
        <strain evidence="9">K_DeepCast_65m_m2_236</strain>
    </source>
</reference>
<dbReference type="Proteomes" id="UP000703893">
    <property type="component" value="Unassembled WGS sequence"/>
</dbReference>
<dbReference type="Pfam" id="PF06429">
    <property type="entry name" value="Flg_bbr_C"/>
    <property type="match status" value="1"/>
</dbReference>
<evidence type="ECO:0000256" key="2">
    <source>
        <dbReference type="ARBA" id="ARBA00017948"/>
    </source>
</evidence>
<dbReference type="Pfam" id="PF00460">
    <property type="entry name" value="Flg_bb_rod"/>
    <property type="match status" value="1"/>
</dbReference>
<dbReference type="PROSITE" id="PS00588">
    <property type="entry name" value="FLAGELLA_BB_ROD"/>
    <property type="match status" value="1"/>
</dbReference>